<dbReference type="RefSeq" id="WP_216965973.1">
    <property type="nucleotide sequence ID" value="NZ_JAHOPB010000003.1"/>
</dbReference>
<name>A0ABS6IUA2_9HYPH</name>
<dbReference type="EMBL" id="JAHOPB010000003">
    <property type="protein sequence ID" value="MBU8876798.1"/>
    <property type="molecule type" value="Genomic_DNA"/>
</dbReference>
<dbReference type="InterPro" id="IPR001753">
    <property type="entry name" value="Enoyl-CoA_hydra/iso"/>
</dbReference>
<protein>
    <submittedName>
        <fullName evidence="2">Enoyl-CoA hydratase/isomerase family protein</fullName>
    </submittedName>
</protein>
<dbReference type="InterPro" id="IPR051683">
    <property type="entry name" value="Enoyl-CoA_Hydratase/Isomerase"/>
</dbReference>
<dbReference type="Proteomes" id="UP000727907">
    <property type="component" value="Unassembled WGS sequence"/>
</dbReference>
<accession>A0ABS6IUA2</accession>
<reference evidence="2 3" key="1">
    <citation type="submission" date="2021-06" db="EMBL/GenBank/DDBJ databases">
        <authorList>
            <person name="Lee D.H."/>
        </authorList>
    </citation>
    <scope>NUCLEOTIDE SEQUENCE [LARGE SCALE GENOMIC DNA]</scope>
    <source>
        <strain evidence="2 3">MMS21-HV4-11</strain>
    </source>
</reference>
<dbReference type="CDD" id="cd06558">
    <property type="entry name" value="crotonase-like"/>
    <property type="match status" value="1"/>
</dbReference>
<evidence type="ECO:0000256" key="1">
    <source>
        <dbReference type="ARBA" id="ARBA00005254"/>
    </source>
</evidence>
<dbReference type="Pfam" id="PF00378">
    <property type="entry name" value="ECH_1"/>
    <property type="match status" value="1"/>
</dbReference>
<comment type="similarity">
    <text evidence="1">Belongs to the enoyl-CoA hydratase/isomerase family.</text>
</comment>
<sequence length="266" mass="28425">MADYEFLRIERHGAVTSLTLNRPQRRNALTHRMMLELEDAFVGVGRDGSCRVLVLRGAGGHFCAGGDLDAMADLPPLPASGADPLVPAYRQFGNALLALDGLPQATVAVVEGSTVGAGFGMACCSDAVILHHSARFGIPEPKVGFIPSQIIPFLVRRMGEGPVRDLAVTGCVIDAVEAHRLGVGRYLCATGDEVEATLRGLLDDILKMEPKALAVAKRLVMSCATKEDRVVMDEAAESLVGLLRQPEAAEGIRHFMAKTTPSWAKR</sequence>
<keyword evidence="3" id="KW-1185">Reference proteome</keyword>
<evidence type="ECO:0000313" key="3">
    <source>
        <dbReference type="Proteomes" id="UP000727907"/>
    </source>
</evidence>
<gene>
    <name evidence="2" type="ORF">KQ910_23690</name>
</gene>
<comment type="caution">
    <text evidence="2">The sequence shown here is derived from an EMBL/GenBank/DDBJ whole genome shotgun (WGS) entry which is preliminary data.</text>
</comment>
<organism evidence="2 3">
    <name type="scientific">Reyranella humidisoli</name>
    <dbReference type="NCBI Taxonomy" id="2849149"/>
    <lineage>
        <taxon>Bacteria</taxon>
        <taxon>Pseudomonadati</taxon>
        <taxon>Pseudomonadota</taxon>
        <taxon>Alphaproteobacteria</taxon>
        <taxon>Hyphomicrobiales</taxon>
        <taxon>Reyranellaceae</taxon>
        <taxon>Reyranella</taxon>
    </lineage>
</organism>
<dbReference type="PANTHER" id="PTHR42964">
    <property type="entry name" value="ENOYL-COA HYDRATASE"/>
    <property type="match status" value="1"/>
</dbReference>
<evidence type="ECO:0000313" key="2">
    <source>
        <dbReference type="EMBL" id="MBU8876798.1"/>
    </source>
</evidence>
<dbReference type="PANTHER" id="PTHR42964:SF1">
    <property type="entry name" value="POLYKETIDE BIOSYNTHESIS ENOYL-COA HYDRATASE PKSH-RELATED"/>
    <property type="match status" value="1"/>
</dbReference>
<proteinExistence type="inferred from homology"/>